<keyword evidence="7 9" id="KW-0378">Hydrolase</keyword>
<evidence type="ECO:0000256" key="8">
    <source>
        <dbReference type="ARBA" id="ARBA00022833"/>
    </source>
</evidence>
<keyword evidence="6 9" id="KW-0255">Endonuclease</keyword>
<dbReference type="InterPro" id="IPR020549">
    <property type="entry name" value="YbeY_CS"/>
</dbReference>
<gene>
    <name evidence="9" type="primary">ybeY</name>
    <name evidence="10" type="ORF">CHK_2755</name>
</gene>
<dbReference type="InterPro" id="IPR023091">
    <property type="entry name" value="MetalPrtase_cat_dom_sf_prd"/>
</dbReference>
<keyword evidence="11" id="KW-1185">Reference proteome</keyword>
<evidence type="ECO:0000256" key="6">
    <source>
        <dbReference type="ARBA" id="ARBA00022759"/>
    </source>
</evidence>
<organism evidence="10 11">
    <name type="scientific">Christensenella hongkongensis</name>
    <dbReference type="NCBI Taxonomy" id="270498"/>
    <lineage>
        <taxon>Bacteria</taxon>
        <taxon>Bacillati</taxon>
        <taxon>Bacillota</taxon>
        <taxon>Clostridia</taxon>
        <taxon>Christensenellales</taxon>
        <taxon>Christensenellaceae</taxon>
        <taxon>Christensenella</taxon>
    </lineage>
</organism>
<dbReference type="OrthoDB" id="9807740at2"/>
<dbReference type="Proteomes" id="UP000034076">
    <property type="component" value="Unassembled WGS sequence"/>
</dbReference>
<evidence type="ECO:0000256" key="1">
    <source>
        <dbReference type="ARBA" id="ARBA00010875"/>
    </source>
</evidence>
<dbReference type="GO" id="GO:0008270">
    <property type="term" value="F:zinc ion binding"/>
    <property type="evidence" value="ECO:0007669"/>
    <property type="project" value="UniProtKB-UniRule"/>
</dbReference>
<feature type="binding site" evidence="9">
    <location>
        <position position="130"/>
    </location>
    <ligand>
        <name>Zn(2+)</name>
        <dbReference type="ChEBI" id="CHEBI:29105"/>
        <note>catalytic</note>
    </ligand>
</feature>
<comment type="similarity">
    <text evidence="1 9">Belongs to the endoribonuclease YbeY family.</text>
</comment>
<dbReference type="RefSeq" id="WP_046444553.1">
    <property type="nucleotide sequence ID" value="NZ_LAYJ01000123.1"/>
</dbReference>
<dbReference type="EC" id="3.1.-.-" evidence="9"/>
<dbReference type="GO" id="GO:0004521">
    <property type="term" value="F:RNA endonuclease activity"/>
    <property type="evidence" value="ECO:0007669"/>
    <property type="project" value="UniProtKB-UniRule"/>
</dbReference>
<comment type="subcellular location">
    <subcellularLocation>
        <location evidence="9">Cytoplasm</location>
    </subcellularLocation>
</comment>
<comment type="cofactor">
    <cofactor evidence="9">
        <name>Zn(2+)</name>
        <dbReference type="ChEBI" id="CHEBI:29105"/>
    </cofactor>
    <text evidence="9">Binds 1 zinc ion.</text>
</comment>
<evidence type="ECO:0000256" key="5">
    <source>
        <dbReference type="ARBA" id="ARBA00022723"/>
    </source>
</evidence>
<evidence type="ECO:0000256" key="7">
    <source>
        <dbReference type="ARBA" id="ARBA00022801"/>
    </source>
</evidence>
<keyword evidence="5 9" id="KW-0479">Metal-binding</keyword>
<keyword evidence="9" id="KW-0963">Cytoplasm</keyword>
<dbReference type="GO" id="GO:0006364">
    <property type="term" value="P:rRNA processing"/>
    <property type="evidence" value="ECO:0007669"/>
    <property type="project" value="UniProtKB-UniRule"/>
</dbReference>
<dbReference type="SUPFAM" id="SSF55486">
    <property type="entry name" value="Metalloproteases ('zincins'), catalytic domain"/>
    <property type="match status" value="1"/>
</dbReference>
<keyword evidence="2 9" id="KW-0690">Ribosome biogenesis</keyword>
<dbReference type="PATRIC" id="fig|270498.16.peg.2296"/>
<comment type="caution">
    <text evidence="10">The sequence shown here is derived from an EMBL/GenBank/DDBJ whole genome shotgun (WGS) entry which is preliminary data.</text>
</comment>
<feature type="binding site" evidence="9">
    <location>
        <position position="136"/>
    </location>
    <ligand>
        <name>Zn(2+)</name>
        <dbReference type="ChEBI" id="CHEBI:29105"/>
        <note>catalytic</note>
    </ligand>
</feature>
<keyword evidence="8 9" id="KW-0862">Zinc</keyword>
<evidence type="ECO:0000313" key="11">
    <source>
        <dbReference type="Proteomes" id="UP000034076"/>
    </source>
</evidence>
<dbReference type="NCBIfam" id="TIGR00043">
    <property type="entry name" value="rRNA maturation RNase YbeY"/>
    <property type="match status" value="1"/>
</dbReference>
<dbReference type="EMBL" id="LAYJ01000123">
    <property type="protein sequence ID" value="KKI49735.1"/>
    <property type="molecule type" value="Genomic_DNA"/>
</dbReference>
<proteinExistence type="inferred from homology"/>
<accession>A0A0M2NHI5</accession>
<dbReference type="InterPro" id="IPR002036">
    <property type="entry name" value="YbeY"/>
</dbReference>
<keyword evidence="3 9" id="KW-0698">rRNA processing</keyword>
<dbReference type="GO" id="GO:0004222">
    <property type="term" value="F:metalloendopeptidase activity"/>
    <property type="evidence" value="ECO:0007669"/>
    <property type="project" value="InterPro"/>
</dbReference>
<evidence type="ECO:0000256" key="3">
    <source>
        <dbReference type="ARBA" id="ARBA00022552"/>
    </source>
</evidence>
<dbReference type="Pfam" id="PF02130">
    <property type="entry name" value="YbeY"/>
    <property type="match status" value="1"/>
</dbReference>
<evidence type="ECO:0000256" key="9">
    <source>
        <dbReference type="HAMAP-Rule" id="MF_00009"/>
    </source>
</evidence>
<dbReference type="PROSITE" id="PS01306">
    <property type="entry name" value="UPF0054"/>
    <property type="match status" value="1"/>
</dbReference>
<dbReference type="Gene3D" id="3.40.390.30">
    <property type="entry name" value="Metalloproteases ('zincins'), catalytic domain"/>
    <property type="match status" value="1"/>
</dbReference>
<dbReference type="HAMAP" id="MF_00009">
    <property type="entry name" value="Endoribonucl_YbeY"/>
    <property type="match status" value="1"/>
</dbReference>
<evidence type="ECO:0000256" key="2">
    <source>
        <dbReference type="ARBA" id="ARBA00022517"/>
    </source>
</evidence>
<reference evidence="10 11" key="1">
    <citation type="submission" date="2015-04" db="EMBL/GenBank/DDBJ databases">
        <title>Draft genome sequence of bacteremic isolate Catabacter hongkongensis type strain HKU16T.</title>
        <authorList>
            <person name="Lau S.K."/>
            <person name="Teng J.L."/>
            <person name="Huang Y."/>
            <person name="Curreem S.O."/>
            <person name="Tsui S.K."/>
            <person name="Woo P.C."/>
        </authorList>
    </citation>
    <scope>NUCLEOTIDE SEQUENCE [LARGE SCALE GENOMIC DNA]</scope>
    <source>
        <strain evidence="10 11">HKU16</strain>
    </source>
</reference>
<dbReference type="AlphaFoldDB" id="A0A0M2NHI5"/>
<protein>
    <recommendedName>
        <fullName evidence="9">Endoribonuclease YbeY</fullName>
        <ecNumber evidence="9">3.1.-.-</ecNumber>
    </recommendedName>
</protein>
<evidence type="ECO:0000256" key="4">
    <source>
        <dbReference type="ARBA" id="ARBA00022722"/>
    </source>
</evidence>
<dbReference type="PANTHER" id="PTHR46986">
    <property type="entry name" value="ENDORIBONUCLEASE YBEY, CHLOROPLASTIC"/>
    <property type="match status" value="1"/>
</dbReference>
<name>A0A0M2NHI5_9FIRM</name>
<dbReference type="PANTHER" id="PTHR46986:SF1">
    <property type="entry name" value="ENDORIBONUCLEASE YBEY, CHLOROPLASTIC"/>
    <property type="match status" value="1"/>
</dbReference>
<dbReference type="STRING" id="270498.CHK_2755"/>
<sequence>MEITFFDEQDKIELTQQMKEAVKAALGAAERDAGVAACVNLLFTDDEGICALNREFRGIDSATDVLSFPAYELGELLEDSLDEIDAEYIDGRLFLGDIAVSLERAVRQAEEYGHGLVRETAFLALHGTLHLLGYDHMTEQDERQMTGKQRELLDSVSIGRDMDG</sequence>
<keyword evidence="4 9" id="KW-0540">Nuclease</keyword>
<feature type="binding site" evidence="9">
    <location>
        <position position="126"/>
    </location>
    <ligand>
        <name>Zn(2+)</name>
        <dbReference type="ChEBI" id="CHEBI:29105"/>
        <note>catalytic</note>
    </ligand>
</feature>
<evidence type="ECO:0000313" key="10">
    <source>
        <dbReference type="EMBL" id="KKI49735.1"/>
    </source>
</evidence>
<dbReference type="GO" id="GO:0005737">
    <property type="term" value="C:cytoplasm"/>
    <property type="evidence" value="ECO:0007669"/>
    <property type="project" value="UniProtKB-SubCell"/>
</dbReference>
<comment type="function">
    <text evidence="9">Single strand-specific metallo-endoribonuclease involved in late-stage 70S ribosome quality control and in maturation of the 3' terminus of the 16S rRNA.</text>
</comment>